<comment type="caution">
    <text evidence="7">The sequence shown here is derived from an EMBL/GenBank/DDBJ whole genome shotgun (WGS) entry which is preliminary data.</text>
</comment>
<proteinExistence type="predicted"/>
<evidence type="ECO:0000259" key="6">
    <source>
        <dbReference type="PROSITE" id="PS51296"/>
    </source>
</evidence>
<evidence type="ECO:0000256" key="2">
    <source>
        <dbReference type="ARBA" id="ARBA00022723"/>
    </source>
</evidence>
<dbReference type="GO" id="GO:0046872">
    <property type="term" value="F:metal ion binding"/>
    <property type="evidence" value="ECO:0007669"/>
    <property type="project" value="UniProtKB-KW"/>
</dbReference>
<evidence type="ECO:0000256" key="3">
    <source>
        <dbReference type="ARBA" id="ARBA00023004"/>
    </source>
</evidence>
<dbReference type="InterPro" id="IPR036922">
    <property type="entry name" value="Rieske_2Fe-2S_sf"/>
</dbReference>
<keyword evidence="1" id="KW-0001">2Fe-2S</keyword>
<dbReference type="SUPFAM" id="SSF50022">
    <property type="entry name" value="ISP domain"/>
    <property type="match status" value="1"/>
</dbReference>
<dbReference type="GO" id="GO:0051537">
    <property type="term" value="F:2 iron, 2 sulfur cluster binding"/>
    <property type="evidence" value="ECO:0007669"/>
    <property type="project" value="UniProtKB-KW"/>
</dbReference>
<keyword evidence="3" id="KW-0408">Iron</keyword>
<dbReference type="PROSITE" id="PS51257">
    <property type="entry name" value="PROKAR_LIPOPROTEIN"/>
    <property type="match status" value="1"/>
</dbReference>
<evidence type="ECO:0000256" key="5">
    <source>
        <dbReference type="SAM" id="SignalP"/>
    </source>
</evidence>
<name>A0A2V3ZWK3_9BACT</name>
<dbReference type="PROSITE" id="PS51296">
    <property type="entry name" value="RIESKE"/>
    <property type="match status" value="1"/>
</dbReference>
<feature type="chain" id="PRO_5016147408" description="Rieske domain-containing protein" evidence="5">
    <location>
        <begin position="26"/>
        <end position="159"/>
    </location>
</feature>
<reference evidence="7 8" key="1">
    <citation type="submission" date="2018-05" db="EMBL/GenBank/DDBJ databases">
        <title>Marinifilum breve JC075T sp. nov., a marine bacterium isolated from Yongle Blue Hole in the South China Sea.</title>
        <authorList>
            <person name="Fu T."/>
        </authorList>
    </citation>
    <scope>NUCLEOTIDE SEQUENCE [LARGE SCALE GENOMIC DNA]</scope>
    <source>
        <strain evidence="7 8">JC075</strain>
    </source>
</reference>
<dbReference type="AlphaFoldDB" id="A0A2V3ZWK3"/>
<gene>
    <name evidence="7" type="ORF">DF185_13090</name>
</gene>
<sequence length="159" mass="17628">MSVNKSNLLYFFVLFSLCISICSCSSDSVDVNEIVPYQKINAHIDLTYYNQLTNNSAMYFDFIEGRSLGYKGHGIFVFRSNGQYFAYDATCTHDVEADEHVVLNDPDDDDAWNNGATCPVCGSEFILSTGAAPTSESVAIHPLKSYRTSVSGNTLRVYN</sequence>
<protein>
    <recommendedName>
        <fullName evidence="6">Rieske domain-containing protein</fullName>
    </recommendedName>
</protein>
<evidence type="ECO:0000313" key="8">
    <source>
        <dbReference type="Proteomes" id="UP000248079"/>
    </source>
</evidence>
<evidence type="ECO:0000256" key="4">
    <source>
        <dbReference type="ARBA" id="ARBA00023014"/>
    </source>
</evidence>
<keyword evidence="5" id="KW-0732">Signal</keyword>
<dbReference type="Gene3D" id="2.102.10.10">
    <property type="entry name" value="Rieske [2Fe-2S] iron-sulphur domain"/>
    <property type="match status" value="1"/>
</dbReference>
<dbReference type="Proteomes" id="UP000248079">
    <property type="component" value="Unassembled WGS sequence"/>
</dbReference>
<feature type="signal peptide" evidence="5">
    <location>
        <begin position="1"/>
        <end position="25"/>
    </location>
</feature>
<accession>A0A2V3ZWK3</accession>
<organism evidence="7 8">
    <name type="scientific">Marinifilum breve</name>
    <dbReference type="NCBI Taxonomy" id="2184082"/>
    <lineage>
        <taxon>Bacteria</taxon>
        <taxon>Pseudomonadati</taxon>
        <taxon>Bacteroidota</taxon>
        <taxon>Bacteroidia</taxon>
        <taxon>Marinilabiliales</taxon>
        <taxon>Marinifilaceae</taxon>
    </lineage>
</organism>
<keyword evidence="8" id="KW-1185">Reference proteome</keyword>
<dbReference type="RefSeq" id="WP_110361195.1">
    <property type="nucleotide sequence ID" value="NZ_QFLI01000005.1"/>
</dbReference>
<keyword evidence="4" id="KW-0411">Iron-sulfur</keyword>
<dbReference type="InterPro" id="IPR017941">
    <property type="entry name" value="Rieske_2Fe-2S"/>
</dbReference>
<dbReference type="OrthoDB" id="1121472at2"/>
<dbReference type="EMBL" id="QFLI01000005">
    <property type="protein sequence ID" value="PXY00829.1"/>
    <property type="molecule type" value="Genomic_DNA"/>
</dbReference>
<keyword evidence="2" id="KW-0479">Metal-binding</keyword>
<evidence type="ECO:0000256" key="1">
    <source>
        <dbReference type="ARBA" id="ARBA00022714"/>
    </source>
</evidence>
<evidence type="ECO:0000313" key="7">
    <source>
        <dbReference type="EMBL" id="PXY00829.1"/>
    </source>
</evidence>
<feature type="domain" description="Rieske" evidence="6">
    <location>
        <begin position="75"/>
        <end position="157"/>
    </location>
</feature>